<evidence type="ECO:0000256" key="4">
    <source>
        <dbReference type="ARBA" id="ARBA00040604"/>
    </source>
</evidence>
<feature type="region of interest" description="Disordered" evidence="5">
    <location>
        <begin position="169"/>
        <end position="194"/>
    </location>
</feature>
<evidence type="ECO:0000313" key="9">
    <source>
        <dbReference type="Proteomes" id="UP000193411"/>
    </source>
</evidence>
<feature type="region of interest" description="Disordered" evidence="5">
    <location>
        <begin position="219"/>
        <end position="245"/>
    </location>
</feature>
<accession>A0A1Y2H8Z8</accession>
<protein>
    <recommendedName>
        <fullName evidence="4">Oxidation resistance protein 1</fullName>
    </recommendedName>
</protein>
<dbReference type="AlphaFoldDB" id="A0A1Y2H8Z8"/>
<dbReference type="InterPro" id="IPR006571">
    <property type="entry name" value="TLDc_dom"/>
</dbReference>
<dbReference type="SMART" id="SM00584">
    <property type="entry name" value="TLDc"/>
    <property type="match status" value="1"/>
</dbReference>
<evidence type="ECO:0000259" key="7">
    <source>
        <dbReference type="PROSITE" id="PS51886"/>
    </source>
</evidence>
<dbReference type="GO" id="GO:0006979">
    <property type="term" value="P:response to oxidative stress"/>
    <property type="evidence" value="ECO:0007669"/>
    <property type="project" value="TreeGrafter"/>
</dbReference>
<keyword evidence="6" id="KW-0732">Signal</keyword>
<evidence type="ECO:0000256" key="5">
    <source>
        <dbReference type="SAM" id="MobiDB-lite"/>
    </source>
</evidence>
<dbReference type="GO" id="GO:0005739">
    <property type="term" value="C:mitochondrion"/>
    <property type="evidence" value="ECO:0007669"/>
    <property type="project" value="UniProtKB-SubCell"/>
</dbReference>
<evidence type="ECO:0000256" key="6">
    <source>
        <dbReference type="SAM" id="SignalP"/>
    </source>
</evidence>
<evidence type="ECO:0000313" key="8">
    <source>
        <dbReference type="EMBL" id="ORZ31029.1"/>
    </source>
</evidence>
<feature type="chain" id="PRO_5013299583" description="Oxidation resistance protein 1" evidence="6">
    <location>
        <begin position="36"/>
        <end position="434"/>
    </location>
</feature>
<reference evidence="8 9" key="1">
    <citation type="submission" date="2016-07" db="EMBL/GenBank/DDBJ databases">
        <title>Pervasive Adenine N6-methylation of Active Genes in Fungi.</title>
        <authorList>
            <consortium name="DOE Joint Genome Institute"/>
            <person name="Mondo S.J."/>
            <person name="Dannebaum R.O."/>
            <person name="Kuo R.C."/>
            <person name="Labutti K."/>
            <person name="Haridas S."/>
            <person name="Kuo A."/>
            <person name="Salamov A."/>
            <person name="Ahrendt S.R."/>
            <person name="Lipzen A."/>
            <person name="Sullivan W."/>
            <person name="Andreopoulos W.B."/>
            <person name="Clum A."/>
            <person name="Lindquist E."/>
            <person name="Daum C."/>
            <person name="Ramamoorthy G.K."/>
            <person name="Gryganskyi A."/>
            <person name="Culley D."/>
            <person name="Magnuson J.K."/>
            <person name="James T.Y."/>
            <person name="O'Malley M.A."/>
            <person name="Stajich J.E."/>
            <person name="Spatafora J.W."/>
            <person name="Visel A."/>
            <person name="Grigoriev I.V."/>
        </authorList>
    </citation>
    <scope>NUCLEOTIDE SEQUENCE [LARGE SCALE GENOMIC DNA]</scope>
    <source>
        <strain evidence="8 9">PL171</strain>
    </source>
</reference>
<dbReference type="GO" id="GO:0005634">
    <property type="term" value="C:nucleus"/>
    <property type="evidence" value="ECO:0007669"/>
    <property type="project" value="TreeGrafter"/>
</dbReference>
<organism evidence="8 9">
    <name type="scientific">Catenaria anguillulae PL171</name>
    <dbReference type="NCBI Taxonomy" id="765915"/>
    <lineage>
        <taxon>Eukaryota</taxon>
        <taxon>Fungi</taxon>
        <taxon>Fungi incertae sedis</taxon>
        <taxon>Blastocladiomycota</taxon>
        <taxon>Blastocladiomycetes</taxon>
        <taxon>Blastocladiales</taxon>
        <taxon>Catenariaceae</taxon>
        <taxon>Catenaria</taxon>
    </lineage>
</organism>
<gene>
    <name evidence="8" type="ORF">BCR44DRAFT_1280462</name>
</gene>
<feature type="region of interest" description="Disordered" evidence="5">
    <location>
        <begin position="75"/>
        <end position="131"/>
    </location>
</feature>
<proteinExistence type="inferred from homology"/>
<keyword evidence="3" id="KW-0496">Mitochondrion</keyword>
<dbReference type="PANTHER" id="PTHR23354:SF62">
    <property type="entry name" value="MUSTARD, ISOFORM V"/>
    <property type="match status" value="1"/>
</dbReference>
<dbReference type="Pfam" id="PF07534">
    <property type="entry name" value="TLD"/>
    <property type="match status" value="1"/>
</dbReference>
<comment type="subcellular location">
    <subcellularLocation>
        <location evidence="1">Mitochondrion</location>
    </subcellularLocation>
</comment>
<feature type="signal peptide" evidence="6">
    <location>
        <begin position="1"/>
        <end position="35"/>
    </location>
</feature>
<dbReference type="PROSITE" id="PS51886">
    <property type="entry name" value="TLDC"/>
    <property type="match status" value="1"/>
</dbReference>
<keyword evidence="9" id="KW-1185">Reference proteome</keyword>
<name>A0A1Y2H8Z8_9FUNG</name>
<dbReference type="STRING" id="765915.A0A1Y2H8Z8"/>
<dbReference type="PANTHER" id="PTHR23354">
    <property type="entry name" value="NUCLEOLAR PROTEIN 7/ESTROGEN RECEPTOR COACTIVATOR-RELATED"/>
    <property type="match status" value="1"/>
</dbReference>
<evidence type="ECO:0000256" key="3">
    <source>
        <dbReference type="ARBA" id="ARBA00023128"/>
    </source>
</evidence>
<feature type="domain" description="TLDc" evidence="7">
    <location>
        <begin position="260"/>
        <end position="433"/>
    </location>
</feature>
<evidence type="ECO:0000256" key="1">
    <source>
        <dbReference type="ARBA" id="ARBA00004173"/>
    </source>
</evidence>
<dbReference type="EMBL" id="MCFL01000069">
    <property type="protein sequence ID" value="ORZ31029.1"/>
    <property type="molecule type" value="Genomic_DNA"/>
</dbReference>
<comment type="similarity">
    <text evidence="2">Belongs to the OXR1 family.</text>
</comment>
<sequence length="434" mass="46656">MPACRPPAHLRRHHCRPTLHLLSLTPFLSPYMTAAADDTKSIASSTHSRASRTPSVPSTITSTIGSFLHALVSPLSPVHDTDHPSTTGPAPSASRPPADLQGKSRSLPQLNKAIPNATPGTSGESATAASSTTDEAALLSSTPLSASLPSVFRSVVSLVSPTLASAQLAPEQPAPAPAPVDHQPAPPAAASVPTTKSAELIELEKALGIYTDDQDTYAIVTGSDSNDDAEDPELDRRKRTATDAQPLHVTLNGRLPTTKHICTTGMADQLRKHFPALARLADAWSLVYSMDQHGISLTTLYDRVRQTVANKVVQPRGFVLVVQDSKGKRFGAYLSDGLRVSAHAFYGTGETFVFTYDDATELIKVYPWTGMNDFFIFGDPQYFAVGASDGKFAIWLDHELERGKSDGTITFDNPTLSSERDFECYELELWGMST</sequence>
<feature type="compositionally biased region" description="Low complexity" evidence="5">
    <location>
        <begin position="117"/>
        <end position="131"/>
    </location>
</feature>
<evidence type="ECO:0000256" key="2">
    <source>
        <dbReference type="ARBA" id="ARBA00009540"/>
    </source>
</evidence>
<comment type="caution">
    <text evidence="8">The sequence shown here is derived from an EMBL/GenBank/DDBJ whole genome shotgun (WGS) entry which is preliminary data.</text>
</comment>
<dbReference type="OrthoDB" id="26679at2759"/>
<dbReference type="Proteomes" id="UP000193411">
    <property type="component" value="Unassembled WGS sequence"/>
</dbReference>